<reference evidence="2 3" key="1">
    <citation type="submission" date="2018-06" db="EMBL/GenBank/DDBJ databases">
        <authorList>
            <consortium name="Pathogen Informatics"/>
            <person name="Doyle S."/>
        </authorList>
    </citation>
    <scope>NUCLEOTIDE SEQUENCE [LARGE SCALE GENOMIC DNA]</scope>
    <source>
        <strain evidence="2 3">NCTC12961</strain>
    </source>
</reference>
<gene>
    <name evidence="1" type="ORF">I6G64_05340</name>
    <name evidence="2" type="ORF">NCTC12961_01732</name>
</gene>
<dbReference type="InterPro" id="IPR045864">
    <property type="entry name" value="aa-tRNA-synth_II/BPL/LPL"/>
</dbReference>
<sequence length="353" mass="39950">MMNTAAQPVSKATLRLILAEKQRAKDAFSQAFEASGFSFHQPETLIPAYDKSTLFTGSTISTFKPYLIEAEKKLQAFFTVQDCLRTQNNHAMQQENSYPKWSSFFCSVGAISPYEERRRITQATCRFIELLGLKSPDVFRINISSQDRDLVEILQQQGMTQFLRFDTQAPSYYRHKFGIEGVSGRNCNLSVSCDGVTFMDIGNLIVIENRDAPLAIEAAFGLETIVTRIHGLDSSIFALEAAGHFADFTSDILYIIDAVVASVAIMSLDIKPIADNRGRVLRRYLQGLNRLRLNNGISIDVIAEVARAFELSHYGSRHIHLRIEQYLHEHEQHLLQDKPAALINKKITHRLYE</sequence>
<evidence type="ECO:0000313" key="3">
    <source>
        <dbReference type="Proteomes" id="UP000248897"/>
    </source>
</evidence>
<name>A0A2X4UNX6_SERPL</name>
<protein>
    <submittedName>
        <fullName evidence="2">Uncharacterized protein</fullName>
    </submittedName>
</protein>
<keyword evidence="4" id="KW-1185">Reference proteome</keyword>
<evidence type="ECO:0000313" key="1">
    <source>
        <dbReference type="EMBL" id="QPS21842.1"/>
    </source>
</evidence>
<evidence type="ECO:0000313" key="2">
    <source>
        <dbReference type="EMBL" id="SQI34680.1"/>
    </source>
</evidence>
<organism evidence="2 3">
    <name type="scientific">Serratia plymuthica</name>
    <dbReference type="NCBI Taxonomy" id="82996"/>
    <lineage>
        <taxon>Bacteria</taxon>
        <taxon>Pseudomonadati</taxon>
        <taxon>Pseudomonadota</taxon>
        <taxon>Gammaproteobacteria</taxon>
        <taxon>Enterobacterales</taxon>
        <taxon>Yersiniaceae</taxon>
        <taxon>Serratia</taxon>
    </lineage>
</organism>
<dbReference type="RefSeq" id="WP_063201725.1">
    <property type="nucleotide sequence ID" value="NZ_CAMITG010000003.1"/>
</dbReference>
<dbReference type="Gene3D" id="3.30.930.10">
    <property type="entry name" value="Bira Bifunctional Protein, Domain 2"/>
    <property type="match status" value="1"/>
</dbReference>
<dbReference type="Proteomes" id="UP000594967">
    <property type="component" value="Chromosome"/>
</dbReference>
<evidence type="ECO:0000313" key="4">
    <source>
        <dbReference type="Proteomes" id="UP000594967"/>
    </source>
</evidence>
<dbReference type="Proteomes" id="UP000248897">
    <property type="component" value="Chromosome 1"/>
</dbReference>
<dbReference type="AlphaFoldDB" id="A0A2X4UNX6"/>
<accession>A0A2X4UNX6</accession>
<dbReference type="SUPFAM" id="SSF55681">
    <property type="entry name" value="Class II aaRS and biotin synthetases"/>
    <property type="match status" value="1"/>
</dbReference>
<reference evidence="1 4" key="2">
    <citation type="submission" date="2020-12" db="EMBL/GenBank/DDBJ databases">
        <title>FDA dAtabase for Regulatory Grade micrObial Sequences (FDA-ARGOS): Supporting development and validation of Infectious Disease Dx tests.</title>
        <authorList>
            <person name="Sproer C."/>
            <person name="Gronow S."/>
            <person name="Severitt S."/>
            <person name="Schroder I."/>
            <person name="Tallon L."/>
            <person name="Sadzewicz L."/>
            <person name="Zhao X."/>
            <person name="Boylan J."/>
            <person name="Ott S."/>
            <person name="Bowen H."/>
            <person name="Vavikolanu K."/>
            <person name="Mehta A."/>
            <person name="Aluvathingal J."/>
            <person name="Nadendla S."/>
            <person name="Lowell S."/>
            <person name="Myers T."/>
            <person name="Yan Y."/>
            <person name="Sichtig H."/>
        </authorList>
    </citation>
    <scope>NUCLEOTIDE SEQUENCE [LARGE SCALE GENOMIC DNA]</scope>
    <source>
        <strain evidence="1 4">FDAARGOS_907</strain>
    </source>
</reference>
<dbReference type="EMBL" id="CP065673">
    <property type="protein sequence ID" value="QPS21842.1"/>
    <property type="molecule type" value="Genomic_DNA"/>
</dbReference>
<dbReference type="EMBL" id="LS483469">
    <property type="protein sequence ID" value="SQI34680.1"/>
    <property type="molecule type" value="Genomic_DNA"/>
</dbReference>
<proteinExistence type="predicted"/>